<evidence type="ECO:0000256" key="2">
    <source>
        <dbReference type="PROSITE-ProRule" id="PRU00708"/>
    </source>
</evidence>
<keyword evidence="3" id="KW-0732">Signal</keyword>
<keyword evidence="5" id="KW-1185">Reference proteome</keyword>
<dbReference type="InterPro" id="IPR002885">
    <property type="entry name" value="PPR_rpt"/>
</dbReference>
<dbReference type="Pfam" id="PF01535">
    <property type="entry name" value="PPR"/>
    <property type="match status" value="2"/>
</dbReference>
<dbReference type="NCBIfam" id="TIGR00756">
    <property type="entry name" value="PPR"/>
    <property type="match status" value="3"/>
</dbReference>
<dbReference type="PANTHER" id="PTHR47926">
    <property type="entry name" value="PENTATRICOPEPTIDE REPEAT-CONTAINING PROTEIN"/>
    <property type="match status" value="1"/>
</dbReference>
<dbReference type="PROSITE" id="PS51375">
    <property type="entry name" value="PPR"/>
    <property type="match status" value="5"/>
</dbReference>
<gene>
    <name evidence="4" type="ORF">CSSPJE1EN1_LOCUS6746</name>
</gene>
<organism evidence="4 5">
    <name type="scientific">Sphagnum jensenii</name>
    <dbReference type="NCBI Taxonomy" id="128206"/>
    <lineage>
        <taxon>Eukaryota</taxon>
        <taxon>Viridiplantae</taxon>
        <taxon>Streptophyta</taxon>
        <taxon>Embryophyta</taxon>
        <taxon>Bryophyta</taxon>
        <taxon>Sphagnophytina</taxon>
        <taxon>Sphagnopsida</taxon>
        <taxon>Sphagnales</taxon>
        <taxon>Sphagnaceae</taxon>
        <taxon>Sphagnum</taxon>
    </lineage>
</organism>
<reference evidence="4" key="1">
    <citation type="submission" date="2024-02" db="EMBL/GenBank/DDBJ databases">
        <authorList>
            <consortium name="ELIXIR-Norway"/>
            <consortium name="Elixir Norway"/>
        </authorList>
    </citation>
    <scope>NUCLEOTIDE SEQUENCE</scope>
</reference>
<feature type="non-terminal residue" evidence="4">
    <location>
        <position position="531"/>
    </location>
</feature>
<evidence type="ECO:0008006" key="6">
    <source>
        <dbReference type="Google" id="ProtNLM"/>
    </source>
</evidence>
<feature type="repeat" description="PPR" evidence="2">
    <location>
        <begin position="170"/>
        <end position="204"/>
    </location>
</feature>
<dbReference type="InterPro" id="IPR046848">
    <property type="entry name" value="E_motif"/>
</dbReference>
<feature type="signal peptide" evidence="3">
    <location>
        <begin position="1"/>
        <end position="16"/>
    </location>
</feature>
<dbReference type="Proteomes" id="UP001497444">
    <property type="component" value="Chromosome 13"/>
</dbReference>
<evidence type="ECO:0000256" key="1">
    <source>
        <dbReference type="ARBA" id="ARBA00022737"/>
    </source>
</evidence>
<dbReference type="Pfam" id="PF20431">
    <property type="entry name" value="E_motif"/>
    <property type="match status" value="1"/>
</dbReference>
<accession>A0ABP0W5S8</accession>
<evidence type="ECO:0000313" key="4">
    <source>
        <dbReference type="EMBL" id="CAK9261268.1"/>
    </source>
</evidence>
<evidence type="ECO:0000256" key="3">
    <source>
        <dbReference type="SAM" id="SignalP"/>
    </source>
</evidence>
<evidence type="ECO:0000313" key="5">
    <source>
        <dbReference type="Proteomes" id="UP001497444"/>
    </source>
</evidence>
<dbReference type="EMBL" id="OZ020108">
    <property type="protein sequence ID" value="CAK9261268.1"/>
    <property type="molecule type" value="Genomic_DNA"/>
</dbReference>
<dbReference type="Pfam" id="PF13041">
    <property type="entry name" value="PPR_2"/>
    <property type="match status" value="3"/>
</dbReference>
<dbReference type="SUPFAM" id="SSF48452">
    <property type="entry name" value="TPR-like"/>
    <property type="match status" value="1"/>
</dbReference>
<feature type="repeat" description="PPR" evidence="2">
    <location>
        <begin position="100"/>
        <end position="134"/>
    </location>
</feature>
<dbReference type="Gene3D" id="1.25.40.10">
    <property type="entry name" value="Tetratricopeptide repeat domain"/>
    <property type="match status" value="4"/>
</dbReference>
<feature type="repeat" description="PPR" evidence="2">
    <location>
        <begin position="350"/>
        <end position="384"/>
    </location>
</feature>
<proteinExistence type="predicted"/>
<feature type="repeat" description="PPR" evidence="2">
    <location>
        <begin position="249"/>
        <end position="283"/>
    </location>
</feature>
<dbReference type="InterPro" id="IPR046960">
    <property type="entry name" value="PPR_At4g14850-like_plant"/>
</dbReference>
<name>A0ABP0W5S8_9BRYO</name>
<protein>
    <recommendedName>
        <fullName evidence="6">Pentatricopeptide repeat-containing protein</fullName>
    </recommendedName>
</protein>
<dbReference type="InterPro" id="IPR011990">
    <property type="entry name" value="TPR-like_helical_dom_sf"/>
</dbReference>
<feature type="chain" id="PRO_5046339084" description="Pentatricopeptide repeat-containing protein" evidence="3">
    <location>
        <begin position="17"/>
        <end position="531"/>
    </location>
</feature>
<keyword evidence="1" id="KW-0677">Repeat</keyword>
<feature type="repeat" description="PPR" evidence="2">
    <location>
        <begin position="284"/>
        <end position="318"/>
    </location>
</feature>
<sequence length="531" mass="58653">MQTLGHNTLMIHFVEALVLQEFVDYVSCTYVKCHMLQHMILFSNTCNMNMRVFHACQYIVIVQSGCESDVYIGSSLIDMYVKCGSLEDATKLFNSMATHDVASWTAIIAGHVKSGQEEKALKLWQQMRVERVQPAPVTLVQVLNACASVAALEEGRWIHDLIIHRGYDSDVFLGNSLIDMYAKCGSIEDAERVFTSMVTRNVISWNAIILGYSRYETNILVGNSLVDMYAKCGSIEDAQSVFNNMTMRNVISWTNMIWGRVKCGHGQKALELSQQMQSEGVQPDHVTFVGLLSACASVGAFEEGKKIHKQIIQNGCESDVFVGSSLVDMYTKCGSLQDAQSVFDRMATRNVVSWTALIFGYVNCGQGQKALELSRQMQHEGVQPDNDVTFIALLSACNHAGLVDEGLHCFESMGSVYSIPATVKHYACMVDLLGRAGHLQEAQDLIKSGPGSAEDAAVWRSLLGACRIHGDVEMGENIAIRVIELDPGNDAAYVLLSNIYAAAGKWDLRAKVQQLRLDRGVEKQVGSTWIE</sequence>